<keyword evidence="3" id="KW-1185">Reference proteome</keyword>
<evidence type="ECO:0008006" key="4">
    <source>
        <dbReference type="Google" id="ProtNLM"/>
    </source>
</evidence>
<keyword evidence="1" id="KW-0732">Signal</keyword>
<accession>A0A1G7RNE2</accession>
<sequence>MKSKLTLAACLFAALNVCTFAARAEASSFAGLASAPDIQHVLSSSQEPSATCGLVTTHITYLDAKGQTRMLDYLKPADNCHNQNG</sequence>
<dbReference type="Proteomes" id="UP000182894">
    <property type="component" value="Unassembled WGS sequence"/>
</dbReference>
<feature type="signal peptide" evidence="1">
    <location>
        <begin position="1"/>
        <end position="24"/>
    </location>
</feature>
<name>A0A1G7RNE2_9PSED</name>
<dbReference type="Pfam" id="PF10976">
    <property type="entry name" value="DUF2790"/>
    <property type="match status" value="1"/>
</dbReference>
<gene>
    <name evidence="2" type="ORF">SAMN05216605_101202</name>
</gene>
<evidence type="ECO:0000313" key="2">
    <source>
        <dbReference type="EMBL" id="SDG12245.1"/>
    </source>
</evidence>
<dbReference type="Gene3D" id="2.30.140.50">
    <property type="entry name" value="Protein of unknown function DUF2790"/>
    <property type="match status" value="1"/>
</dbReference>
<dbReference type="STRING" id="89065.SAMN05216605_101202"/>
<dbReference type="InterPro" id="IPR021245">
    <property type="entry name" value="DUF2790"/>
</dbReference>
<dbReference type="AlphaFoldDB" id="A0A1G7RNE2"/>
<proteinExistence type="predicted"/>
<dbReference type="RefSeq" id="WP_074749541.1">
    <property type="nucleotide sequence ID" value="NZ_FNCO01000001.1"/>
</dbReference>
<feature type="chain" id="PRO_5010310730" description="DUF2790 domain-containing protein" evidence="1">
    <location>
        <begin position="25"/>
        <end position="85"/>
    </location>
</feature>
<evidence type="ECO:0000256" key="1">
    <source>
        <dbReference type="SAM" id="SignalP"/>
    </source>
</evidence>
<dbReference type="OrthoDB" id="7027858at2"/>
<reference evidence="3" key="1">
    <citation type="submission" date="2016-10" db="EMBL/GenBank/DDBJ databases">
        <authorList>
            <person name="Varghese N."/>
            <person name="Submissions S."/>
        </authorList>
    </citation>
    <scope>NUCLEOTIDE SEQUENCE [LARGE SCALE GENOMIC DNA]</scope>
    <source>
        <strain evidence="3">ATCC 700689</strain>
    </source>
</reference>
<protein>
    <recommendedName>
        <fullName evidence="4">DUF2790 domain-containing protein</fullName>
    </recommendedName>
</protein>
<organism evidence="2 3">
    <name type="scientific">Pseudomonas abietaniphila</name>
    <dbReference type="NCBI Taxonomy" id="89065"/>
    <lineage>
        <taxon>Bacteria</taxon>
        <taxon>Pseudomonadati</taxon>
        <taxon>Pseudomonadota</taxon>
        <taxon>Gammaproteobacteria</taxon>
        <taxon>Pseudomonadales</taxon>
        <taxon>Pseudomonadaceae</taxon>
        <taxon>Pseudomonas</taxon>
    </lineage>
</organism>
<evidence type="ECO:0000313" key="3">
    <source>
        <dbReference type="Proteomes" id="UP000182894"/>
    </source>
</evidence>
<dbReference type="EMBL" id="FNCO01000001">
    <property type="protein sequence ID" value="SDG12245.1"/>
    <property type="molecule type" value="Genomic_DNA"/>
</dbReference>